<keyword evidence="2" id="KW-1185">Reference proteome</keyword>
<proteinExistence type="predicted"/>
<name>A0ABY7C0M1_9HYPH</name>
<gene>
    <name evidence="1" type="ORF">OH818_27400</name>
</gene>
<organism evidence="1 2">
    <name type="scientific">Jiella pelagia</name>
    <dbReference type="NCBI Taxonomy" id="2986949"/>
    <lineage>
        <taxon>Bacteria</taxon>
        <taxon>Pseudomonadati</taxon>
        <taxon>Pseudomonadota</taxon>
        <taxon>Alphaproteobacteria</taxon>
        <taxon>Hyphomicrobiales</taxon>
        <taxon>Aurantimonadaceae</taxon>
        <taxon>Jiella</taxon>
    </lineage>
</organism>
<reference evidence="1" key="1">
    <citation type="submission" date="2022-12" db="EMBL/GenBank/DDBJ databases">
        <title>Jiella pelagia sp. nov., isolated from phosphonate enriched culture of Northwest Pacific surface seawater.</title>
        <authorList>
            <person name="Shin D.Y."/>
            <person name="Hwang C.Y."/>
        </authorList>
    </citation>
    <scope>NUCLEOTIDE SEQUENCE</scope>
    <source>
        <strain evidence="1">HL-NP1</strain>
    </source>
</reference>
<accession>A0ABY7C0M1</accession>
<sequence>MSSSVPASGTIRPCIVSASGTTSVMTSRGRMMEMLCGAIGAKSVSSWPKSTTLSTVSDAVASTRSMKWSSMSVRSIFLRRAKKNGLVRMSLTMTRPRCVLSTLMSNGASSPNCASNITPTRSLQMPRSVDRSSRLATAVLIPGWSSSSCLHSFPPDTASQPPDRG</sequence>
<evidence type="ECO:0000313" key="1">
    <source>
        <dbReference type="EMBL" id="WAP68895.1"/>
    </source>
</evidence>
<dbReference type="EMBL" id="CP114029">
    <property type="protein sequence ID" value="WAP68895.1"/>
    <property type="molecule type" value="Genomic_DNA"/>
</dbReference>
<protein>
    <submittedName>
        <fullName evidence="1">Uncharacterized protein</fullName>
    </submittedName>
</protein>
<dbReference type="Proteomes" id="UP001164020">
    <property type="component" value="Chromosome"/>
</dbReference>
<evidence type="ECO:0000313" key="2">
    <source>
        <dbReference type="Proteomes" id="UP001164020"/>
    </source>
</evidence>